<dbReference type="FunFam" id="3.40.50.1780:FF:000007">
    <property type="entry name" value="Cytosolic Fe-S cluster assembly factor NAR1, putative"/>
    <property type="match status" value="1"/>
</dbReference>
<dbReference type="FunFam" id="3.30.70.20:FF:000042">
    <property type="entry name" value="Cytosolic Fe-S cluster assembly factor NAR1"/>
    <property type="match status" value="1"/>
</dbReference>
<evidence type="ECO:0000256" key="3">
    <source>
        <dbReference type="ARBA" id="ARBA00022723"/>
    </source>
</evidence>
<protein>
    <submittedName>
        <fullName evidence="7">Uncharacterized protein</fullName>
    </submittedName>
</protein>
<evidence type="ECO:0000256" key="4">
    <source>
        <dbReference type="ARBA" id="ARBA00023004"/>
    </source>
</evidence>
<proteinExistence type="inferred from homology"/>
<organism evidence="7 8">
    <name type="scientific">Plasmodium falciparum Vietnam Oak-Knoll</name>
    <name type="common">FVO</name>
    <dbReference type="NCBI Taxonomy" id="1036723"/>
    <lineage>
        <taxon>Eukaryota</taxon>
        <taxon>Sar</taxon>
        <taxon>Alveolata</taxon>
        <taxon>Apicomplexa</taxon>
        <taxon>Aconoidasida</taxon>
        <taxon>Haemosporida</taxon>
        <taxon>Plasmodiidae</taxon>
        <taxon>Plasmodium</taxon>
        <taxon>Plasmodium (Laverania)</taxon>
    </lineage>
</organism>
<comment type="similarity">
    <text evidence="1">Belongs to the NARF family.</text>
</comment>
<name>A0A024VA75_PLAFA</name>
<evidence type="ECO:0000256" key="5">
    <source>
        <dbReference type="ARBA" id="ARBA00023014"/>
    </source>
</evidence>
<dbReference type="PANTHER" id="PTHR11615">
    <property type="entry name" value="NITRATE, FORMATE, IRON DEHYDROGENASE"/>
    <property type="match status" value="1"/>
</dbReference>
<dbReference type="InterPro" id="IPR050340">
    <property type="entry name" value="Cytosolic_Fe-S_CAF"/>
</dbReference>
<dbReference type="Proteomes" id="UP000030690">
    <property type="component" value="Unassembled WGS sequence"/>
</dbReference>
<dbReference type="OrthoDB" id="10253113at2759"/>
<gene>
    <name evidence="7" type="ORF">PFFVO_01392</name>
</gene>
<accession>A0A024VA75</accession>
<feature type="compositionally biased region" description="Low complexity" evidence="6">
    <location>
        <begin position="212"/>
        <end position="228"/>
    </location>
</feature>
<evidence type="ECO:0000256" key="2">
    <source>
        <dbReference type="ARBA" id="ARBA00022485"/>
    </source>
</evidence>
<feature type="region of interest" description="Disordered" evidence="6">
    <location>
        <begin position="512"/>
        <end position="591"/>
    </location>
</feature>
<dbReference type="Gene3D" id="3.40.50.1780">
    <property type="match status" value="2"/>
</dbReference>
<dbReference type="GO" id="GO:0051539">
    <property type="term" value="F:4 iron, 4 sulfur cluster binding"/>
    <property type="evidence" value="ECO:0007669"/>
    <property type="project" value="UniProtKB-KW"/>
</dbReference>
<keyword evidence="3" id="KW-0479">Metal-binding</keyword>
<reference evidence="7 8" key="1">
    <citation type="submission" date="2013-02" db="EMBL/GenBank/DDBJ databases">
        <title>The Genome Annotation of Plasmodium falciparum Vietnam Oak-Knoll (FVO).</title>
        <authorList>
            <consortium name="The Broad Institute Genome Sequencing Platform"/>
            <consortium name="The Broad Institute Genome Sequencing Center for Infectious Disease"/>
            <person name="Neafsey D."/>
            <person name="Hoffman S."/>
            <person name="Volkman S."/>
            <person name="Rosenthal P."/>
            <person name="Walker B."/>
            <person name="Young S.K."/>
            <person name="Zeng Q."/>
            <person name="Gargeya S."/>
            <person name="Fitzgerald M."/>
            <person name="Haas B."/>
            <person name="Abouelleil A."/>
            <person name="Allen A.W."/>
            <person name="Alvarado L."/>
            <person name="Arachchi H.M."/>
            <person name="Berlin A.M."/>
            <person name="Chapman S.B."/>
            <person name="Gainer-Dewar J."/>
            <person name="Goldberg J."/>
            <person name="Griggs A."/>
            <person name="Gujja S."/>
            <person name="Hansen M."/>
            <person name="Howarth C."/>
            <person name="Imamovic A."/>
            <person name="Ireland A."/>
            <person name="Larimer J."/>
            <person name="McCowan C."/>
            <person name="Murphy C."/>
            <person name="Pearson M."/>
            <person name="Poon T.W."/>
            <person name="Priest M."/>
            <person name="Roberts A."/>
            <person name="Saif S."/>
            <person name="Shea T."/>
            <person name="Sisk P."/>
            <person name="Sykes S."/>
            <person name="Wortman J."/>
            <person name="Nusbaum C."/>
            <person name="Birren B."/>
        </authorList>
    </citation>
    <scope>NUCLEOTIDE SEQUENCE [LARGE SCALE GENOMIC DNA]</scope>
    <source>
        <strain evidence="8">Vietnam Oak-Knoll (FVO)</strain>
    </source>
</reference>
<dbReference type="Gene3D" id="3.40.950.10">
    <property type="entry name" value="Fe-only Hydrogenase (Larger Subunit), Chain L, domain 3"/>
    <property type="match status" value="2"/>
</dbReference>
<dbReference type="EMBL" id="KI925059">
    <property type="protein sequence ID" value="ETW19681.1"/>
    <property type="molecule type" value="Genomic_DNA"/>
</dbReference>
<keyword evidence="4" id="KW-0408">Iron</keyword>
<sequence length="905" mass="107379">MFSNLIKLENLNDYNNEAEKCIKPFLYKNSSIDDEENENFIQVERPNLINIKKIKKKNYNRKERGEISLTDCLACSGCVTNEETTFLKSQNCIEIINTVKKKKINIISLSLQSVTALSVYYKLPISTIQKKLCFFFKSLNFHYVYDSSLGELITLNEAKKEFLEYFFKNNETYENNNIYPGDDHVGNVNRQKKKNILIRKIFNDKNKKKKNPSYNDNNNDNNKNNDYDNYNDYDNDNYKNISSYSNNSSNKFSLQYKDKKIGPKTFPLICSHCSGAVIYGEKNFDDDLLNSFSKIKSSQDIQGIILKILHLHNSVLYTYPSLNKYIYNNFFRLYNYKFNWLNICRKHFLKNYRFNDNASKKKNNNFDNNNDNDMGVFKEMETLNIYDINHVYLLYCFDKKLEACRIHEEQQISIENNMKNYLSRQNVDYNIFIKKEQDQNKFYCVDAVMTTVELIELINNMNIDFYTLPELYVDNIYNLIKRICQDDIRGVQNIVGASSDVLNENVSSTTKMKHIKNNDDDDDNDDDNNDDDNNDDDNNDNNNYDDDNNDDDDNEDDDNNDNNNYDDDNNDDNNNNNNNIHTAEEYKDKSVATGNMNEENKKNNIMLNHTEVNYMKYIYDDLFLHYLIRCSHKNNISMGYGEEIFKYVCKEIFNFQVDENRFNLKYEDIIVLSLFNNNNCVFRVILSYGFKSMHNVLRKIKELKNEHTKNYKNVDEQVLHHDQNKYHINITYNLLFNDRIDYVELMACEKGCLFGCAQNIFSEPVEKFSYCSCNNFDIFKKLDKQEIISNFDFLQESNDKKKKETNKFCCNENHKNYVMNSLCNNNNNNNIHTAEEYKDKEKLFKKLFNTMHDDQYILYVNSKNCIYDHTINSFLKNIFHVFNNANFHLFKATFSSKKKLDIINW</sequence>
<keyword evidence="5" id="KW-0411">Iron-sulfur</keyword>
<evidence type="ECO:0000313" key="8">
    <source>
        <dbReference type="Proteomes" id="UP000030690"/>
    </source>
</evidence>
<dbReference type="AlphaFoldDB" id="A0A024VA75"/>
<dbReference type="SUPFAM" id="SSF53920">
    <property type="entry name" value="Fe-only hydrogenase"/>
    <property type="match status" value="2"/>
</dbReference>
<reference evidence="7 8" key="2">
    <citation type="submission" date="2013-02" db="EMBL/GenBank/DDBJ databases">
        <title>The Genome Sequence of Plasmodium falciparum Vietnam Oak-Knoll (FVO).</title>
        <authorList>
            <consortium name="The Broad Institute Genome Sequencing Platform"/>
            <consortium name="The Broad Institute Genome Sequencing Center for Infectious Disease"/>
            <person name="Neafsey D."/>
            <person name="Cheeseman I."/>
            <person name="Volkman S."/>
            <person name="Adams J."/>
            <person name="Walker B."/>
            <person name="Young S.K."/>
            <person name="Zeng Q."/>
            <person name="Gargeya S."/>
            <person name="Fitzgerald M."/>
            <person name="Haas B."/>
            <person name="Abouelleil A."/>
            <person name="Alvarado L."/>
            <person name="Arachchi H.M."/>
            <person name="Berlin A.M."/>
            <person name="Chapman S.B."/>
            <person name="Dewar J."/>
            <person name="Goldberg J."/>
            <person name="Griggs A."/>
            <person name="Gujja S."/>
            <person name="Hansen M."/>
            <person name="Howarth C."/>
            <person name="Imamovic A."/>
            <person name="Larimer J."/>
            <person name="McCowan C."/>
            <person name="Murphy C."/>
            <person name="Neiman D."/>
            <person name="Pearson M."/>
            <person name="Priest M."/>
            <person name="Roberts A."/>
            <person name="Saif S."/>
            <person name="Shea T."/>
            <person name="Sisk P."/>
            <person name="Sykes S."/>
            <person name="Wortman J."/>
            <person name="Nusbaum C."/>
            <person name="Birren B."/>
        </authorList>
    </citation>
    <scope>NUCLEOTIDE SEQUENCE [LARGE SCALE GENOMIC DNA]</scope>
    <source>
        <strain evidence="8">Vietnam Oak-Knoll (FVO)</strain>
    </source>
</reference>
<feature type="compositionally biased region" description="Acidic residues" evidence="6">
    <location>
        <begin position="519"/>
        <end position="571"/>
    </location>
</feature>
<evidence type="ECO:0000256" key="6">
    <source>
        <dbReference type="SAM" id="MobiDB-lite"/>
    </source>
</evidence>
<dbReference type="GO" id="GO:0046872">
    <property type="term" value="F:metal ion binding"/>
    <property type="evidence" value="ECO:0007669"/>
    <property type="project" value="UniProtKB-KW"/>
</dbReference>
<keyword evidence="2" id="KW-0004">4Fe-4S</keyword>
<evidence type="ECO:0000313" key="7">
    <source>
        <dbReference type="EMBL" id="ETW19681.1"/>
    </source>
</evidence>
<evidence type="ECO:0000256" key="1">
    <source>
        <dbReference type="ARBA" id="ARBA00006596"/>
    </source>
</evidence>
<dbReference type="Gene3D" id="3.30.70.20">
    <property type="match status" value="1"/>
</dbReference>
<dbReference type="InterPro" id="IPR009016">
    <property type="entry name" value="Fe_hydrogenase"/>
</dbReference>
<feature type="region of interest" description="Disordered" evidence="6">
    <location>
        <begin position="206"/>
        <end position="232"/>
    </location>
</feature>